<dbReference type="AlphaFoldDB" id="A0A9P7JY78"/>
<comment type="caution">
    <text evidence="1">The sequence shown here is derived from an EMBL/GenBank/DDBJ whole genome shotgun (WGS) entry which is preliminary data.</text>
</comment>
<protein>
    <submittedName>
        <fullName evidence="1">Uncharacterized protein</fullName>
    </submittedName>
</protein>
<evidence type="ECO:0000313" key="2">
    <source>
        <dbReference type="Proteomes" id="UP000823399"/>
    </source>
</evidence>
<evidence type="ECO:0000313" key="1">
    <source>
        <dbReference type="EMBL" id="KAG2114720.1"/>
    </source>
</evidence>
<dbReference type="GeneID" id="64695649"/>
<dbReference type="EMBL" id="JABBWM010000009">
    <property type="protein sequence ID" value="KAG2114720.1"/>
    <property type="molecule type" value="Genomic_DNA"/>
</dbReference>
<dbReference type="Proteomes" id="UP000823399">
    <property type="component" value="Unassembled WGS sequence"/>
</dbReference>
<keyword evidence="2" id="KW-1185">Reference proteome</keyword>
<gene>
    <name evidence="1" type="ORF">F5147DRAFT_649877</name>
</gene>
<reference evidence="1" key="1">
    <citation type="journal article" date="2020" name="New Phytol.">
        <title>Comparative genomics reveals dynamic genome evolution in host specialist ectomycorrhizal fungi.</title>
        <authorList>
            <person name="Lofgren L.A."/>
            <person name="Nguyen N.H."/>
            <person name="Vilgalys R."/>
            <person name="Ruytinx J."/>
            <person name="Liao H.L."/>
            <person name="Branco S."/>
            <person name="Kuo A."/>
            <person name="LaButti K."/>
            <person name="Lipzen A."/>
            <person name="Andreopoulos W."/>
            <person name="Pangilinan J."/>
            <person name="Riley R."/>
            <person name="Hundley H."/>
            <person name="Na H."/>
            <person name="Barry K."/>
            <person name="Grigoriev I.V."/>
            <person name="Stajich J.E."/>
            <person name="Kennedy P.G."/>
        </authorList>
    </citation>
    <scope>NUCLEOTIDE SEQUENCE</scope>
    <source>
        <strain evidence="1">FC423</strain>
    </source>
</reference>
<proteinExistence type="predicted"/>
<dbReference type="RefSeq" id="XP_041296668.1">
    <property type="nucleotide sequence ID" value="XM_041433390.1"/>
</dbReference>
<sequence>MPSANLSVIMAYKQLWVTLWDQPHICIIHKKINAYIWQSSLTSNVAMSDIENEDFTSDLICLAITNVVCKESNNFPGHPTTDYNLINISDIPGQVTPTPFTITPSAPAILMLAPGNTTTAPNPPTFLLAILAPGPPVVSAATAASEVPSAAAV</sequence>
<organism evidence="1 2">
    <name type="scientific">Suillus discolor</name>
    <dbReference type="NCBI Taxonomy" id="1912936"/>
    <lineage>
        <taxon>Eukaryota</taxon>
        <taxon>Fungi</taxon>
        <taxon>Dikarya</taxon>
        <taxon>Basidiomycota</taxon>
        <taxon>Agaricomycotina</taxon>
        <taxon>Agaricomycetes</taxon>
        <taxon>Agaricomycetidae</taxon>
        <taxon>Boletales</taxon>
        <taxon>Suillineae</taxon>
        <taxon>Suillaceae</taxon>
        <taxon>Suillus</taxon>
    </lineage>
</organism>
<dbReference type="OrthoDB" id="2689251at2759"/>
<accession>A0A9P7JY78</accession>
<name>A0A9P7JY78_9AGAM</name>